<evidence type="ECO:0000313" key="2">
    <source>
        <dbReference type="Proteomes" id="UP000824120"/>
    </source>
</evidence>
<dbReference type="Proteomes" id="UP000824120">
    <property type="component" value="Chromosome 1"/>
</dbReference>
<sequence length="62" mass="7135">MESQGTLQGCMFHLATSQIGHTHPGQPYEKRSETEVMADFHQFKRHKLNNAKEHQRGTSLLE</sequence>
<gene>
    <name evidence="1" type="ORF">H5410_001939</name>
</gene>
<accession>A0A9J6B0H0</accession>
<keyword evidence="2" id="KW-1185">Reference proteome</keyword>
<name>A0A9J6B0H0_SOLCO</name>
<dbReference type="EMBL" id="JACXVP010000001">
    <property type="protein sequence ID" value="KAG5630222.1"/>
    <property type="molecule type" value="Genomic_DNA"/>
</dbReference>
<proteinExistence type="predicted"/>
<comment type="caution">
    <text evidence="1">The sequence shown here is derived from an EMBL/GenBank/DDBJ whole genome shotgun (WGS) entry which is preliminary data.</text>
</comment>
<dbReference type="AlphaFoldDB" id="A0A9J6B0H0"/>
<organism evidence="1 2">
    <name type="scientific">Solanum commersonii</name>
    <name type="common">Commerson's wild potato</name>
    <name type="synonym">Commerson's nightshade</name>
    <dbReference type="NCBI Taxonomy" id="4109"/>
    <lineage>
        <taxon>Eukaryota</taxon>
        <taxon>Viridiplantae</taxon>
        <taxon>Streptophyta</taxon>
        <taxon>Embryophyta</taxon>
        <taxon>Tracheophyta</taxon>
        <taxon>Spermatophyta</taxon>
        <taxon>Magnoliopsida</taxon>
        <taxon>eudicotyledons</taxon>
        <taxon>Gunneridae</taxon>
        <taxon>Pentapetalae</taxon>
        <taxon>asterids</taxon>
        <taxon>lamiids</taxon>
        <taxon>Solanales</taxon>
        <taxon>Solanaceae</taxon>
        <taxon>Solanoideae</taxon>
        <taxon>Solaneae</taxon>
        <taxon>Solanum</taxon>
    </lineage>
</organism>
<protein>
    <submittedName>
        <fullName evidence="1">Uncharacterized protein</fullName>
    </submittedName>
</protein>
<reference evidence="1 2" key="1">
    <citation type="submission" date="2020-09" db="EMBL/GenBank/DDBJ databases">
        <title>De no assembly of potato wild relative species, Solanum commersonii.</title>
        <authorList>
            <person name="Cho K."/>
        </authorList>
    </citation>
    <scope>NUCLEOTIDE SEQUENCE [LARGE SCALE GENOMIC DNA]</scope>
    <source>
        <strain evidence="1">LZ3.2</strain>
        <tissue evidence="1">Leaf</tissue>
    </source>
</reference>
<evidence type="ECO:0000313" key="1">
    <source>
        <dbReference type="EMBL" id="KAG5630222.1"/>
    </source>
</evidence>